<dbReference type="SUPFAM" id="SSF46767">
    <property type="entry name" value="Methylated DNA-protein cysteine methyltransferase, C-terminal domain"/>
    <property type="match status" value="1"/>
</dbReference>
<name>A0A2N9JBP3_9ACTN</name>
<dbReference type="Proteomes" id="UP000238164">
    <property type="component" value="Chromosome 1"/>
</dbReference>
<protein>
    <submittedName>
        <fullName evidence="3">Methyltransferase</fullName>
    </submittedName>
</protein>
<dbReference type="CDD" id="cd06445">
    <property type="entry name" value="ATase"/>
    <property type="match status" value="1"/>
</dbReference>
<dbReference type="KEGG" id="mgg:MPLG2_0147"/>
<sequence>MDDFLVDRALLAVEQIPPGRVAAYGDIARIVGCGPRRVGTIMRLYSRDVPYWRVVGADGDPGGKLLDHFRPHWDAEGITVKPNGLGCRIADYRADQVALDHAYRQALAELLARSSTPLPLIGRPATDALAIIGVTCLERVIEHSQAELLGLHGVGPKAIGLLADELDRLGWGWSRRGAA</sequence>
<organism evidence="3 4">
    <name type="scientific">Micropruina glycogenica</name>
    <dbReference type="NCBI Taxonomy" id="75385"/>
    <lineage>
        <taxon>Bacteria</taxon>
        <taxon>Bacillati</taxon>
        <taxon>Actinomycetota</taxon>
        <taxon>Actinomycetes</taxon>
        <taxon>Propionibacteriales</taxon>
        <taxon>Nocardioidaceae</taxon>
        <taxon>Micropruina</taxon>
    </lineage>
</organism>
<dbReference type="EMBL" id="LT985188">
    <property type="protein sequence ID" value="SPD85183.1"/>
    <property type="molecule type" value="Genomic_DNA"/>
</dbReference>
<dbReference type="GO" id="GO:0032259">
    <property type="term" value="P:methylation"/>
    <property type="evidence" value="ECO:0007669"/>
    <property type="project" value="UniProtKB-KW"/>
</dbReference>
<keyword evidence="4" id="KW-1185">Reference proteome</keyword>
<evidence type="ECO:0000259" key="2">
    <source>
        <dbReference type="Pfam" id="PF01035"/>
    </source>
</evidence>
<dbReference type="InterPro" id="IPR014048">
    <property type="entry name" value="MethylDNA_cys_MeTrfase_DNA-bd"/>
</dbReference>
<dbReference type="RefSeq" id="WP_105184486.1">
    <property type="nucleotide sequence ID" value="NZ_BAAAGO010000016.1"/>
</dbReference>
<keyword evidence="3" id="KW-0489">Methyltransferase</keyword>
<dbReference type="GO" id="GO:0008168">
    <property type="term" value="F:methyltransferase activity"/>
    <property type="evidence" value="ECO:0007669"/>
    <property type="project" value="UniProtKB-KW"/>
</dbReference>
<evidence type="ECO:0000313" key="4">
    <source>
        <dbReference type="Proteomes" id="UP000238164"/>
    </source>
</evidence>
<evidence type="ECO:0000313" key="3">
    <source>
        <dbReference type="EMBL" id="SPD85183.1"/>
    </source>
</evidence>
<feature type="domain" description="Methylated-DNA-[protein]-cysteine S-methyltransferase DNA binding" evidence="2">
    <location>
        <begin position="9"/>
        <end position="64"/>
    </location>
</feature>
<dbReference type="GO" id="GO:0006281">
    <property type="term" value="P:DNA repair"/>
    <property type="evidence" value="ECO:0007669"/>
    <property type="project" value="InterPro"/>
</dbReference>
<dbReference type="PANTHER" id="PTHR42942">
    <property type="entry name" value="6-O-METHYLGUANINE DNA METHYLTRANSFERASE"/>
    <property type="match status" value="1"/>
</dbReference>
<accession>A0A2N9JBP3</accession>
<dbReference type="InterPro" id="IPR036217">
    <property type="entry name" value="MethylDNA_cys_MeTrfase_DNAb"/>
</dbReference>
<dbReference type="InterPro" id="IPR036388">
    <property type="entry name" value="WH-like_DNA-bd_sf"/>
</dbReference>
<reference evidence="3 4" key="1">
    <citation type="submission" date="2018-02" db="EMBL/GenBank/DDBJ databases">
        <authorList>
            <person name="Cohen D.B."/>
            <person name="Kent A.D."/>
        </authorList>
    </citation>
    <scope>NUCLEOTIDE SEQUENCE [LARGE SCALE GENOMIC DNA]</scope>
    <source>
        <strain evidence="3">1</strain>
    </source>
</reference>
<gene>
    <name evidence="3" type="ORF">MPLG2_0147</name>
</gene>
<dbReference type="PANTHER" id="PTHR42942:SF1">
    <property type="entry name" value="ALKYLTRANSFERASE-LIKE PROTEIN 1"/>
    <property type="match status" value="1"/>
</dbReference>
<evidence type="ECO:0000256" key="1">
    <source>
        <dbReference type="ARBA" id="ARBA00022763"/>
    </source>
</evidence>
<dbReference type="Pfam" id="PF01035">
    <property type="entry name" value="DNA_binding_1"/>
    <property type="match status" value="1"/>
</dbReference>
<dbReference type="OrthoDB" id="9132167at2"/>
<dbReference type="InterPro" id="IPR052520">
    <property type="entry name" value="ATL_DNA_repair"/>
</dbReference>
<dbReference type="Gene3D" id="1.10.10.10">
    <property type="entry name" value="Winged helix-like DNA-binding domain superfamily/Winged helix DNA-binding domain"/>
    <property type="match status" value="1"/>
</dbReference>
<keyword evidence="3" id="KW-0808">Transferase</keyword>
<proteinExistence type="predicted"/>
<keyword evidence="1" id="KW-0227">DNA damage</keyword>
<dbReference type="AlphaFoldDB" id="A0A2N9JBP3"/>